<dbReference type="EMBL" id="OZ075134">
    <property type="protein sequence ID" value="CAL4991473.1"/>
    <property type="molecule type" value="Genomic_DNA"/>
</dbReference>
<dbReference type="CDD" id="cd09917">
    <property type="entry name" value="F-box_SF"/>
    <property type="match status" value="1"/>
</dbReference>
<dbReference type="InterPro" id="IPR005174">
    <property type="entry name" value="KIB1-4_b-propeller"/>
</dbReference>
<dbReference type="SUPFAM" id="SSF81383">
    <property type="entry name" value="F-box domain"/>
    <property type="match status" value="1"/>
</dbReference>
<name>A0ABC9B1L1_9POAL</name>
<dbReference type="Gene3D" id="1.20.1280.50">
    <property type="match status" value="1"/>
</dbReference>
<dbReference type="AlphaFoldDB" id="A0ABC9B1L1"/>
<evidence type="ECO:0000259" key="2">
    <source>
        <dbReference type="Pfam" id="PF03478"/>
    </source>
</evidence>
<evidence type="ECO:0000313" key="4">
    <source>
        <dbReference type="Proteomes" id="UP001497457"/>
    </source>
</evidence>
<proteinExistence type="predicted"/>
<reference evidence="4" key="1">
    <citation type="submission" date="2024-06" db="EMBL/GenBank/DDBJ databases">
        <authorList>
            <person name="Ryan C."/>
        </authorList>
    </citation>
    <scope>NUCLEOTIDE SEQUENCE [LARGE SCALE GENOMIC DNA]</scope>
</reference>
<reference evidence="3 4" key="2">
    <citation type="submission" date="2024-10" db="EMBL/GenBank/DDBJ databases">
        <authorList>
            <person name="Ryan C."/>
        </authorList>
    </citation>
    <scope>NUCLEOTIDE SEQUENCE [LARGE SCALE GENOMIC DNA]</scope>
</reference>
<keyword evidence="4" id="KW-1185">Reference proteome</keyword>
<dbReference type="InterPro" id="IPR036047">
    <property type="entry name" value="F-box-like_dom_sf"/>
</dbReference>
<dbReference type="PANTHER" id="PTHR33110">
    <property type="entry name" value="F-BOX/KELCH-REPEAT PROTEIN-RELATED"/>
    <property type="match status" value="1"/>
</dbReference>
<evidence type="ECO:0000256" key="1">
    <source>
        <dbReference type="SAM" id="MobiDB-lite"/>
    </source>
</evidence>
<feature type="domain" description="KIB1-4 beta-propeller" evidence="2">
    <location>
        <begin position="112"/>
        <end position="384"/>
    </location>
</feature>
<dbReference type="Proteomes" id="UP001497457">
    <property type="component" value="Chromosome 24b"/>
</dbReference>
<gene>
    <name evidence="3" type="ORF">URODEC1_LOCUS60680</name>
</gene>
<evidence type="ECO:0000313" key="3">
    <source>
        <dbReference type="EMBL" id="CAL4991473.1"/>
    </source>
</evidence>
<organism evidence="3 4">
    <name type="scientific">Urochloa decumbens</name>
    <dbReference type="NCBI Taxonomy" id="240449"/>
    <lineage>
        <taxon>Eukaryota</taxon>
        <taxon>Viridiplantae</taxon>
        <taxon>Streptophyta</taxon>
        <taxon>Embryophyta</taxon>
        <taxon>Tracheophyta</taxon>
        <taxon>Spermatophyta</taxon>
        <taxon>Magnoliopsida</taxon>
        <taxon>Liliopsida</taxon>
        <taxon>Poales</taxon>
        <taxon>Poaceae</taxon>
        <taxon>PACMAD clade</taxon>
        <taxon>Panicoideae</taxon>
        <taxon>Panicodae</taxon>
        <taxon>Paniceae</taxon>
        <taxon>Melinidinae</taxon>
        <taxon>Urochloa</taxon>
    </lineage>
</organism>
<sequence>MGARPSKGRQATPATSSPPSNGPDFWPVSSSSSPWTDLQPDLADLILRRLTSHADRVRFAAVCRHWRYVAREYSLPRLPPALPWVSFRGGAFETLILKDGDVGERHFIGTREEAVCHGSFGNWQLFKEQQAGSGIWRSRHSRYLRNPLSGATVRLPGHCDKPMCLNGDDSYGKWFIRKSTDFDISKVIVCSDDLVAAIVLYHHLHMGTRQVVMCCRPGMSSWSRGLCNINHWYIDMAFYKGKLYTVTREGRLFAHEVGKSGRSAKGKPRVHQIQQVSLAAPSSLDEFFTSSFFDMSCYLVTSHTGKLWMVRWVLPYGNKGEVVVKVFEADLETSQWLEVKRLGDQVLFLSPNCSKAISTSGHSGYPKGNIIYFLDYGLNRLCLPNKNYRTCLYYMGSKKFVPISVGQNISYSWDASWFFP</sequence>
<accession>A0ABC9B1L1</accession>
<dbReference type="PANTHER" id="PTHR33110:SF79">
    <property type="entry name" value="OS12G0155900 PROTEIN"/>
    <property type="match status" value="1"/>
</dbReference>
<protein>
    <recommendedName>
        <fullName evidence="2">KIB1-4 beta-propeller domain-containing protein</fullName>
    </recommendedName>
</protein>
<dbReference type="Pfam" id="PF03478">
    <property type="entry name" value="Beta-prop_KIB1-4"/>
    <property type="match status" value="1"/>
</dbReference>
<feature type="region of interest" description="Disordered" evidence="1">
    <location>
        <begin position="1"/>
        <end position="35"/>
    </location>
</feature>